<sequence>MYSKFDGIGDGENDGSATATAPLAPTRDDFAKKLQSMQAQAQGGNLSVTEIMAQMKALPAEAKMKLMEQLGPLAASLQPKSSAVPDSPNTASAAEFASRLASEKSAFAMPKALEREQEMREEQQSLQLVKSRIIVSGLVARPELNGRVGTITAWIGAKGRFAVKLEGVNEPVLLKRLNLVTTDELATKKIEGCVTRG</sequence>
<feature type="region of interest" description="Disordered" evidence="1">
    <location>
        <begin position="1"/>
        <end position="23"/>
    </location>
</feature>
<keyword evidence="3" id="KW-1185">Reference proteome</keyword>
<evidence type="ECO:0000256" key="1">
    <source>
        <dbReference type="SAM" id="MobiDB-lite"/>
    </source>
</evidence>
<evidence type="ECO:0000313" key="3">
    <source>
        <dbReference type="Proteomes" id="UP000037460"/>
    </source>
</evidence>
<evidence type="ECO:0000313" key="2">
    <source>
        <dbReference type="EMBL" id="KOO22995.1"/>
    </source>
</evidence>
<dbReference type="Proteomes" id="UP000037460">
    <property type="component" value="Unassembled WGS sequence"/>
</dbReference>
<comment type="caution">
    <text evidence="2">The sequence shown here is derived from an EMBL/GenBank/DDBJ whole genome shotgun (WGS) entry which is preliminary data.</text>
</comment>
<protein>
    <submittedName>
        <fullName evidence="2">Uncharacterized protein</fullName>
    </submittedName>
</protein>
<reference evidence="3" key="1">
    <citation type="journal article" date="2015" name="PLoS Genet.">
        <title>Genome Sequence and Transcriptome Analyses of Chrysochromulina tobin: Metabolic Tools for Enhanced Algal Fitness in the Prominent Order Prymnesiales (Haptophyceae).</title>
        <authorList>
            <person name="Hovde B.T."/>
            <person name="Deodato C.R."/>
            <person name="Hunsperger H.M."/>
            <person name="Ryken S.A."/>
            <person name="Yost W."/>
            <person name="Jha R.K."/>
            <person name="Patterson J."/>
            <person name="Monnat R.J. Jr."/>
            <person name="Barlow S.B."/>
            <person name="Starkenburg S.R."/>
            <person name="Cattolico R.A."/>
        </authorList>
    </citation>
    <scope>NUCLEOTIDE SEQUENCE</scope>
    <source>
        <strain evidence="3">CCMP291</strain>
    </source>
</reference>
<accession>A0A0M0J958</accession>
<gene>
    <name evidence="2" type="ORF">Ctob_000976</name>
</gene>
<name>A0A0M0J958_9EUKA</name>
<dbReference type="AlphaFoldDB" id="A0A0M0J958"/>
<organism evidence="2 3">
    <name type="scientific">Chrysochromulina tobinii</name>
    <dbReference type="NCBI Taxonomy" id="1460289"/>
    <lineage>
        <taxon>Eukaryota</taxon>
        <taxon>Haptista</taxon>
        <taxon>Haptophyta</taxon>
        <taxon>Prymnesiophyceae</taxon>
        <taxon>Prymnesiales</taxon>
        <taxon>Chrysochromulinaceae</taxon>
        <taxon>Chrysochromulina</taxon>
    </lineage>
</organism>
<dbReference type="OrthoDB" id="4418812at2759"/>
<dbReference type="EMBL" id="JWZX01003229">
    <property type="protein sequence ID" value="KOO22995.1"/>
    <property type="molecule type" value="Genomic_DNA"/>
</dbReference>
<proteinExistence type="predicted"/>